<dbReference type="InterPro" id="IPR052350">
    <property type="entry name" value="Metallo-dep_Lactonases"/>
</dbReference>
<evidence type="ECO:0000256" key="1">
    <source>
        <dbReference type="ARBA" id="ARBA00038310"/>
    </source>
</evidence>
<protein>
    <submittedName>
        <fullName evidence="3">Amidohydrolase family protein</fullName>
    </submittedName>
</protein>
<dbReference type="PANTHER" id="PTHR43569:SF2">
    <property type="entry name" value="AMIDOHYDROLASE-RELATED DOMAIN-CONTAINING PROTEIN"/>
    <property type="match status" value="1"/>
</dbReference>
<evidence type="ECO:0000313" key="4">
    <source>
        <dbReference type="Proteomes" id="UP000733379"/>
    </source>
</evidence>
<gene>
    <name evidence="3" type="ORF">KO481_41720</name>
</gene>
<evidence type="ECO:0000259" key="2">
    <source>
        <dbReference type="Pfam" id="PF04909"/>
    </source>
</evidence>
<accession>A0ABS6BEU1</accession>
<feature type="domain" description="Amidohydrolase-related" evidence="2">
    <location>
        <begin position="5"/>
        <end position="281"/>
    </location>
</feature>
<reference evidence="3 4" key="1">
    <citation type="submission" date="2021-06" db="EMBL/GenBank/DDBJ databases">
        <title>Actinomycetes sequencing.</title>
        <authorList>
            <person name="Shan Q."/>
        </authorList>
    </citation>
    <scope>NUCLEOTIDE SEQUENCE [LARGE SCALE GENOMIC DNA]</scope>
    <source>
        <strain evidence="3 4">NEAU-G5</strain>
    </source>
</reference>
<dbReference type="Pfam" id="PF04909">
    <property type="entry name" value="Amidohydro_2"/>
    <property type="match status" value="1"/>
</dbReference>
<comment type="caution">
    <text evidence="3">The sequence shown here is derived from an EMBL/GenBank/DDBJ whole genome shotgun (WGS) entry which is preliminary data.</text>
</comment>
<comment type="similarity">
    <text evidence="1">Belongs to the metallo-dependent hydrolases superfamily.</text>
</comment>
<proteinExistence type="inferred from homology"/>
<dbReference type="SUPFAM" id="SSF51556">
    <property type="entry name" value="Metallo-dependent hydrolases"/>
    <property type="match status" value="1"/>
</dbReference>
<name>A0ABS6BEU1_9NOCA</name>
<dbReference type="InterPro" id="IPR006680">
    <property type="entry name" value="Amidohydro-rel"/>
</dbReference>
<keyword evidence="4" id="KW-1185">Reference proteome</keyword>
<dbReference type="Proteomes" id="UP000733379">
    <property type="component" value="Unassembled WGS sequence"/>
</dbReference>
<dbReference type="EMBL" id="JAHKNI010000029">
    <property type="protein sequence ID" value="MBU3068021.1"/>
    <property type="molecule type" value="Genomic_DNA"/>
</dbReference>
<dbReference type="RefSeq" id="WP_215924122.1">
    <property type="nucleotide sequence ID" value="NZ_JAHKNI010000029.1"/>
</dbReference>
<sequence length="289" mass="31567">MTIRIDAHHHLWDLTIRDQPWITGAALAPLRRNFGLPELVPQVTAHGITATVVVQTVSDEQETIDLLALAADAGPIAAVVGWTDLTSPDIADRLATLRERPTGAYLRGIRHQAQDEPDPRWLCRADVRRGLRAVAEAGLVYELLVTPAQLPAAVETVAAVPECRFVLDHLAKPAVTAGLVEPWASDLARLAVLPNTVCKLSGLVTEADWVTWTVRDLRPYADRALSLFGPERILFGSDWPVCTLAADYGRVVQATEELTMGLTATERAAVFGGNAIRTYQLNQPESYMQ</sequence>
<dbReference type="PANTHER" id="PTHR43569">
    <property type="entry name" value="AMIDOHYDROLASE"/>
    <property type="match status" value="1"/>
</dbReference>
<dbReference type="Gene3D" id="3.20.20.140">
    <property type="entry name" value="Metal-dependent hydrolases"/>
    <property type="match status" value="1"/>
</dbReference>
<dbReference type="InterPro" id="IPR032466">
    <property type="entry name" value="Metal_Hydrolase"/>
</dbReference>
<organism evidence="3 4">
    <name type="scientific">Nocardia albiluteola</name>
    <dbReference type="NCBI Taxonomy" id="2842303"/>
    <lineage>
        <taxon>Bacteria</taxon>
        <taxon>Bacillati</taxon>
        <taxon>Actinomycetota</taxon>
        <taxon>Actinomycetes</taxon>
        <taxon>Mycobacteriales</taxon>
        <taxon>Nocardiaceae</taxon>
        <taxon>Nocardia</taxon>
    </lineage>
</organism>
<evidence type="ECO:0000313" key="3">
    <source>
        <dbReference type="EMBL" id="MBU3068021.1"/>
    </source>
</evidence>